<name>A0ABV5M2P8_9ACTN</name>
<protein>
    <submittedName>
        <fullName evidence="4">Trypsin-like serine protease</fullName>
        <ecNumber evidence="4">3.4.21.-</ecNumber>
    </submittedName>
</protein>
<feature type="chain" id="PRO_5046437146" evidence="2">
    <location>
        <begin position="26"/>
        <end position="301"/>
    </location>
</feature>
<dbReference type="SMART" id="SM00020">
    <property type="entry name" value="Tryp_SPc"/>
    <property type="match status" value="1"/>
</dbReference>
<keyword evidence="5" id="KW-1185">Reference proteome</keyword>
<dbReference type="Pfam" id="PF00089">
    <property type="entry name" value="Trypsin"/>
    <property type="match status" value="1"/>
</dbReference>
<dbReference type="GO" id="GO:0016787">
    <property type="term" value="F:hydrolase activity"/>
    <property type="evidence" value="ECO:0007669"/>
    <property type="project" value="UniProtKB-KW"/>
</dbReference>
<dbReference type="PROSITE" id="PS00134">
    <property type="entry name" value="TRYPSIN_HIS"/>
    <property type="match status" value="1"/>
</dbReference>
<evidence type="ECO:0000259" key="3">
    <source>
        <dbReference type="PROSITE" id="PS50240"/>
    </source>
</evidence>
<evidence type="ECO:0000313" key="5">
    <source>
        <dbReference type="Proteomes" id="UP001589608"/>
    </source>
</evidence>
<dbReference type="SUPFAM" id="SSF50494">
    <property type="entry name" value="Trypsin-like serine proteases"/>
    <property type="match status" value="1"/>
</dbReference>
<dbReference type="PANTHER" id="PTHR24256">
    <property type="entry name" value="TRYPTASE-RELATED"/>
    <property type="match status" value="1"/>
</dbReference>
<dbReference type="Gene3D" id="2.40.10.10">
    <property type="entry name" value="Trypsin-like serine proteases"/>
    <property type="match status" value="1"/>
</dbReference>
<comment type="caution">
    <text evidence="4">The sequence shown here is derived from an EMBL/GenBank/DDBJ whole genome shotgun (WGS) entry which is preliminary data.</text>
</comment>
<feature type="domain" description="Peptidase S1" evidence="3">
    <location>
        <begin position="28"/>
        <end position="269"/>
    </location>
</feature>
<dbReference type="InterPro" id="IPR009003">
    <property type="entry name" value="Peptidase_S1_PA"/>
</dbReference>
<dbReference type="InterPro" id="IPR051487">
    <property type="entry name" value="Ser/Thr_Proteases_Immune/Dev"/>
</dbReference>
<keyword evidence="4" id="KW-0378">Hydrolase</keyword>
<dbReference type="InterPro" id="IPR001314">
    <property type="entry name" value="Peptidase_S1A"/>
</dbReference>
<dbReference type="EC" id="3.4.21.-" evidence="4"/>
<proteinExistence type="predicted"/>
<dbReference type="Proteomes" id="UP001589608">
    <property type="component" value="Unassembled WGS sequence"/>
</dbReference>
<keyword evidence="1" id="KW-1015">Disulfide bond</keyword>
<keyword evidence="2" id="KW-0732">Signal</keyword>
<dbReference type="InterPro" id="IPR001254">
    <property type="entry name" value="Trypsin_dom"/>
</dbReference>
<reference evidence="4 5" key="1">
    <citation type="submission" date="2024-09" db="EMBL/GenBank/DDBJ databases">
        <authorList>
            <person name="Sun Q."/>
            <person name="Mori K."/>
        </authorList>
    </citation>
    <scope>NUCLEOTIDE SEQUENCE [LARGE SCALE GENOMIC DNA]</scope>
    <source>
        <strain evidence="4 5">JCM 3307</strain>
    </source>
</reference>
<dbReference type="InterPro" id="IPR018114">
    <property type="entry name" value="TRYPSIN_HIS"/>
</dbReference>
<dbReference type="PROSITE" id="PS50240">
    <property type="entry name" value="TRYPSIN_DOM"/>
    <property type="match status" value="1"/>
</dbReference>
<dbReference type="RefSeq" id="WP_223099581.1">
    <property type="nucleotide sequence ID" value="NZ_CP061913.1"/>
</dbReference>
<sequence length="301" mass="31124">MKLLTRSTIMAVTLGVVVAAGSAPAAAIVGGRDATQVYPGMAALSVEYPGLGTAKCGAALITPRLLLTAAHCVSDQRVAPTPVAAPGGNVTARIGSNDRTTGGVVVTGKQVYLHPDWMWGAQAGAPVSDLALVELTGPVPARLMPVAFRQADTTPRRLIGWGLTAYPPPPGTTIPTLLQQRDTTRLPTTSCAGGFIGAGELCLGAGACFGDSGGPALQPTAGGHYNARRWASVGIASRETSEADPCNGPDVYTDITYHPFQIWIATMIVKPKLQPCTCPPVQTFGAPDATRMNLLRPYIVA</sequence>
<evidence type="ECO:0000256" key="1">
    <source>
        <dbReference type="ARBA" id="ARBA00023157"/>
    </source>
</evidence>
<organism evidence="4 5">
    <name type="scientific">Dactylosporangium vinaceum</name>
    <dbReference type="NCBI Taxonomy" id="53362"/>
    <lineage>
        <taxon>Bacteria</taxon>
        <taxon>Bacillati</taxon>
        <taxon>Actinomycetota</taxon>
        <taxon>Actinomycetes</taxon>
        <taxon>Micromonosporales</taxon>
        <taxon>Micromonosporaceae</taxon>
        <taxon>Dactylosporangium</taxon>
    </lineage>
</organism>
<evidence type="ECO:0000313" key="4">
    <source>
        <dbReference type="EMBL" id="MFB9443100.1"/>
    </source>
</evidence>
<evidence type="ECO:0000256" key="2">
    <source>
        <dbReference type="SAM" id="SignalP"/>
    </source>
</evidence>
<dbReference type="InterPro" id="IPR043504">
    <property type="entry name" value="Peptidase_S1_PA_chymotrypsin"/>
</dbReference>
<dbReference type="PRINTS" id="PR00722">
    <property type="entry name" value="CHYMOTRYPSIN"/>
</dbReference>
<feature type="signal peptide" evidence="2">
    <location>
        <begin position="1"/>
        <end position="25"/>
    </location>
</feature>
<gene>
    <name evidence="4" type="ORF">ACFFTR_08390</name>
</gene>
<dbReference type="EMBL" id="JBHMCA010000019">
    <property type="protein sequence ID" value="MFB9443100.1"/>
    <property type="molecule type" value="Genomic_DNA"/>
</dbReference>
<accession>A0ABV5M2P8</accession>